<keyword evidence="1" id="KW-1133">Transmembrane helix</keyword>
<feature type="transmembrane region" description="Helical" evidence="1">
    <location>
        <begin position="78"/>
        <end position="95"/>
    </location>
</feature>
<dbReference type="InterPro" id="IPR037185">
    <property type="entry name" value="EmrE-like"/>
</dbReference>
<dbReference type="EMBL" id="JACJKX010000013">
    <property type="protein sequence ID" value="MBM6929078.1"/>
    <property type="molecule type" value="Genomic_DNA"/>
</dbReference>
<feature type="transmembrane region" description="Helical" evidence="1">
    <location>
        <begin position="41"/>
        <end position="58"/>
    </location>
</feature>
<feature type="transmembrane region" description="Helical" evidence="1">
    <location>
        <begin position="107"/>
        <end position="125"/>
    </location>
</feature>
<name>A0ABS2GTD9_9BURK</name>
<sequence>MFAVYFSVGGAQTLEVGMVNYLWPALTIVFSVLLTGVKANFWLIPGLLICISSVFWIVSNGEFSLLRFIAHVTENPLSYLLALGAALFLTLYSIFTKLWGRGQNFSTIILALDSIFFAFLWIAGFGDDTVVTVKGVVSLLVGGFAIGLAYGCWTHGVLHGNITVLSMASYFTPVMSCVFGAIWLGAQLSTSFWIGSLFLVFGSIVCWFSTKEASAGNQKPK</sequence>
<protein>
    <submittedName>
        <fullName evidence="3">Aromatic amino acid DMT transporter YddG</fullName>
    </submittedName>
</protein>
<feature type="transmembrane region" description="Helical" evidence="1">
    <location>
        <begin position="131"/>
        <end position="150"/>
    </location>
</feature>
<dbReference type="NCBIfam" id="NF008676">
    <property type="entry name" value="PRK11689.1"/>
    <property type="match status" value="1"/>
</dbReference>
<keyword evidence="1" id="KW-0812">Transmembrane</keyword>
<feature type="transmembrane region" description="Helical" evidence="1">
    <location>
        <begin position="192"/>
        <end position="210"/>
    </location>
</feature>
<proteinExistence type="predicted"/>
<feature type="transmembrane region" description="Helical" evidence="1">
    <location>
        <begin position="16"/>
        <end position="34"/>
    </location>
</feature>
<organism evidence="3 4">
    <name type="scientific">Parasutterella secunda</name>
    <dbReference type="NCBI Taxonomy" id="626947"/>
    <lineage>
        <taxon>Bacteria</taxon>
        <taxon>Pseudomonadati</taxon>
        <taxon>Pseudomonadota</taxon>
        <taxon>Betaproteobacteria</taxon>
        <taxon>Burkholderiales</taxon>
        <taxon>Sutterellaceae</taxon>
        <taxon>Parasutterella</taxon>
    </lineage>
</organism>
<evidence type="ECO:0000259" key="2">
    <source>
        <dbReference type="Pfam" id="PF00892"/>
    </source>
</evidence>
<dbReference type="Pfam" id="PF00892">
    <property type="entry name" value="EamA"/>
    <property type="match status" value="1"/>
</dbReference>
<gene>
    <name evidence="3" type="primary">yddG</name>
    <name evidence="3" type="ORF">H5985_07345</name>
</gene>
<keyword evidence="4" id="KW-1185">Reference proteome</keyword>
<comment type="caution">
    <text evidence="3">The sequence shown here is derived from an EMBL/GenBank/DDBJ whole genome shotgun (WGS) entry which is preliminary data.</text>
</comment>
<dbReference type="InterPro" id="IPR000620">
    <property type="entry name" value="EamA_dom"/>
</dbReference>
<dbReference type="Proteomes" id="UP000777002">
    <property type="component" value="Unassembled WGS sequence"/>
</dbReference>
<evidence type="ECO:0000313" key="4">
    <source>
        <dbReference type="Proteomes" id="UP000777002"/>
    </source>
</evidence>
<feature type="domain" description="EamA" evidence="2">
    <location>
        <begin position="78"/>
        <end position="205"/>
    </location>
</feature>
<dbReference type="SUPFAM" id="SSF103481">
    <property type="entry name" value="Multidrug resistance efflux transporter EmrE"/>
    <property type="match status" value="1"/>
</dbReference>
<feature type="transmembrane region" description="Helical" evidence="1">
    <location>
        <begin position="162"/>
        <end position="186"/>
    </location>
</feature>
<accession>A0ABS2GTD9</accession>
<dbReference type="RefSeq" id="WP_205050664.1">
    <property type="nucleotide sequence ID" value="NZ_JACJKX010000013.1"/>
</dbReference>
<evidence type="ECO:0000313" key="3">
    <source>
        <dbReference type="EMBL" id="MBM6929078.1"/>
    </source>
</evidence>
<keyword evidence="1" id="KW-0472">Membrane</keyword>
<evidence type="ECO:0000256" key="1">
    <source>
        <dbReference type="SAM" id="Phobius"/>
    </source>
</evidence>
<reference evidence="3 4" key="1">
    <citation type="journal article" date="2021" name="Sci. Rep.">
        <title>The distribution of antibiotic resistance genes in chicken gut microbiota commensals.</title>
        <authorList>
            <person name="Juricova H."/>
            <person name="Matiasovicova J."/>
            <person name="Kubasova T."/>
            <person name="Cejkova D."/>
            <person name="Rychlik I."/>
        </authorList>
    </citation>
    <scope>NUCLEOTIDE SEQUENCE [LARGE SCALE GENOMIC DNA]</scope>
    <source>
        <strain evidence="3 4">An562</strain>
    </source>
</reference>